<dbReference type="Proteomes" id="UP000178684">
    <property type="component" value="Unassembled WGS sequence"/>
</dbReference>
<keyword evidence="2" id="KW-0472">Membrane</keyword>
<evidence type="ECO:0000313" key="4">
    <source>
        <dbReference type="EMBL" id="OGF83327.1"/>
    </source>
</evidence>
<dbReference type="AlphaFoldDB" id="A0A1F5X639"/>
<protein>
    <recommendedName>
        <fullName evidence="3">Bacterial sugar transferase domain-containing protein</fullName>
    </recommendedName>
</protein>
<dbReference type="Pfam" id="PF02397">
    <property type="entry name" value="Bac_transf"/>
    <property type="match status" value="1"/>
</dbReference>
<organism evidence="4 5">
    <name type="scientific">Candidatus Giovannonibacteria bacterium RIFCSPLOWO2_01_FULL_46_13</name>
    <dbReference type="NCBI Taxonomy" id="1798352"/>
    <lineage>
        <taxon>Bacteria</taxon>
        <taxon>Candidatus Giovannoniibacteriota</taxon>
    </lineage>
</organism>
<feature type="transmembrane region" description="Helical" evidence="2">
    <location>
        <begin position="21"/>
        <end position="43"/>
    </location>
</feature>
<keyword evidence="2" id="KW-0812">Transmembrane</keyword>
<dbReference type="InterPro" id="IPR003362">
    <property type="entry name" value="Bact_transf"/>
</dbReference>
<dbReference type="EMBL" id="MFIE01000003">
    <property type="protein sequence ID" value="OGF83327.1"/>
    <property type="molecule type" value="Genomic_DNA"/>
</dbReference>
<reference evidence="4 5" key="1">
    <citation type="journal article" date="2016" name="Nat. Commun.">
        <title>Thousands of microbial genomes shed light on interconnected biogeochemical processes in an aquifer system.</title>
        <authorList>
            <person name="Anantharaman K."/>
            <person name="Brown C.T."/>
            <person name="Hug L.A."/>
            <person name="Sharon I."/>
            <person name="Castelle C.J."/>
            <person name="Probst A.J."/>
            <person name="Thomas B.C."/>
            <person name="Singh A."/>
            <person name="Wilkins M.J."/>
            <person name="Karaoz U."/>
            <person name="Brodie E.L."/>
            <person name="Williams K.H."/>
            <person name="Hubbard S.S."/>
            <person name="Banfield J.F."/>
        </authorList>
    </citation>
    <scope>NUCLEOTIDE SEQUENCE [LARGE SCALE GENOMIC DNA]</scope>
</reference>
<proteinExistence type="inferred from homology"/>
<accession>A0A1F5X639</accession>
<evidence type="ECO:0000259" key="3">
    <source>
        <dbReference type="Pfam" id="PF02397"/>
    </source>
</evidence>
<name>A0A1F5X639_9BACT</name>
<sequence>MKEEVLRSEKFSYEVAKRLGDLILSLVLAFITLILFPFVVLAIKIESSGPIFFRQKRVGKDGKIFMLLKFRSTYRTSVDETVGWHKEGDHVYTNVGKFLRRNYLDELPQIKNVLKGEMSLIGPRPERPEFVEVLKKQVPFYELRLLARPGLTGWAQINMMDDAAAQDASEKLKYDLYYIKNRSIWLDFKIILKTFVILSNRSGR</sequence>
<dbReference type="PANTHER" id="PTHR30576:SF0">
    <property type="entry name" value="UNDECAPRENYL-PHOSPHATE N-ACETYLGALACTOSAMINYL 1-PHOSPHATE TRANSFERASE-RELATED"/>
    <property type="match status" value="1"/>
</dbReference>
<dbReference type="PANTHER" id="PTHR30576">
    <property type="entry name" value="COLANIC BIOSYNTHESIS UDP-GLUCOSE LIPID CARRIER TRANSFERASE"/>
    <property type="match status" value="1"/>
</dbReference>
<feature type="domain" description="Bacterial sugar transferase" evidence="3">
    <location>
        <begin position="17"/>
        <end position="197"/>
    </location>
</feature>
<gene>
    <name evidence="4" type="ORF">A3B18_01530</name>
</gene>
<comment type="caution">
    <text evidence="4">The sequence shown here is derived from an EMBL/GenBank/DDBJ whole genome shotgun (WGS) entry which is preliminary data.</text>
</comment>
<evidence type="ECO:0000256" key="1">
    <source>
        <dbReference type="ARBA" id="ARBA00006464"/>
    </source>
</evidence>
<evidence type="ECO:0000256" key="2">
    <source>
        <dbReference type="SAM" id="Phobius"/>
    </source>
</evidence>
<dbReference type="GO" id="GO:0016780">
    <property type="term" value="F:phosphotransferase activity, for other substituted phosphate groups"/>
    <property type="evidence" value="ECO:0007669"/>
    <property type="project" value="TreeGrafter"/>
</dbReference>
<evidence type="ECO:0000313" key="5">
    <source>
        <dbReference type="Proteomes" id="UP000178684"/>
    </source>
</evidence>
<comment type="similarity">
    <text evidence="1">Belongs to the bacterial sugar transferase family.</text>
</comment>
<keyword evidence="2" id="KW-1133">Transmembrane helix</keyword>